<dbReference type="Proteomes" id="UP000305067">
    <property type="component" value="Unassembled WGS sequence"/>
</dbReference>
<evidence type="ECO:0008006" key="4">
    <source>
        <dbReference type="Google" id="ProtNLM"/>
    </source>
</evidence>
<evidence type="ECO:0000256" key="1">
    <source>
        <dbReference type="SAM" id="SignalP"/>
    </source>
</evidence>
<accession>A0A5C3Q6F9</accession>
<feature type="signal peptide" evidence="1">
    <location>
        <begin position="1"/>
        <end position="17"/>
    </location>
</feature>
<organism evidence="2 3">
    <name type="scientific">Pterulicium gracile</name>
    <dbReference type="NCBI Taxonomy" id="1884261"/>
    <lineage>
        <taxon>Eukaryota</taxon>
        <taxon>Fungi</taxon>
        <taxon>Dikarya</taxon>
        <taxon>Basidiomycota</taxon>
        <taxon>Agaricomycotina</taxon>
        <taxon>Agaricomycetes</taxon>
        <taxon>Agaricomycetidae</taxon>
        <taxon>Agaricales</taxon>
        <taxon>Pleurotineae</taxon>
        <taxon>Pterulaceae</taxon>
        <taxon>Pterulicium</taxon>
    </lineage>
</organism>
<name>A0A5C3Q6F9_9AGAR</name>
<gene>
    <name evidence="2" type="ORF">BDV98DRAFT_585809</name>
</gene>
<reference evidence="2 3" key="1">
    <citation type="journal article" date="2019" name="Nat. Ecol. Evol.">
        <title>Megaphylogeny resolves global patterns of mushroom evolution.</title>
        <authorList>
            <person name="Varga T."/>
            <person name="Krizsan K."/>
            <person name="Foldi C."/>
            <person name="Dima B."/>
            <person name="Sanchez-Garcia M."/>
            <person name="Sanchez-Ramirez S."/>
            <person name="Szollosi G.J."/>
            <person name="Szarkandi J.G."/>
            <person name="Papp V."/>
            <person name="Albert L."/>
            <person name="Andreopoulos W."/>
            <person name="Angelini C."/>
            <person name="Antonin V."/>
            <person name="Barry K.W."/>
            <person name="Bougher N.L."/>
            <person name="Buchanan P."/>
            <person name="Buyck B."/>
            <person name="Bense V."/>
            <person name="Catcheside P."/>
            <person name="Chovatia M."/>
            <person name="Cooper J."/>
            <person name="Damon W."/>
            <person name="Desjardin D."/>
            <person name="Finy P."/>
            <person name="Geml J."/>
            <person name="Haridas S."/>
            <person name="Hughes K."/>
            <person name="Justo A."/>
            <person name="Karasinski D."/>
            <person name="Kautmanova I."/>
            <person name="Kiss B."/>
            <person name="Kocsube S."/>
            <person name="Kotiranta H."/>
            <person name="LaButti K.M."/>
            <person name="Lechner B.E."/>
            <person name="Liimatainen K."/>
            <person name="Lipzen A."/>
            <person name="Lukacs Z."/>
            <person name="Mihaltcheva S."/>
            <person name="Morgado L.N."/>
            <person name="Niskanen T."/>
            <person name="Noordeloos M.E."/>
            <person name="Ohm R.A."/>
            <person name="Ortiz-Santana B."/>
            <person name="Ovrebo C."/>
            <person name="Racz N."/>
            <person name="Riley R."/>
            <person name="Savchenko A."/>
            <person name="Shiryaev A."/>
            <person name="Soop K."/>
            <person name="Spirin V."/>
            <person name="Szebenyi C."/>
            <person name="Tomsovsky M."/>
            <person name="Tulloss R.E."/>
            <person name="Uehling J."/>
            <person name="Grigoriev I.V."/>
            <person name="Vagvolgyi C."/>
            <person name="Papp T."/>
            <person name="Martin F.M."/>
            <person name="Miettinen O."/>
            <person name="Hibbett D.S."/>
            <person name="Nagy L.G."/>
        </authorList>
    </citation>
    <scope>NUCLEOTIDE SEQUENCE [LARGE SCALE GENOMIC DNA]</scope>
    <source>
        <strain evidence="2 3">CBS 309.79</strain>
    </source>
</reference>
<feature type="chain" id="PRO_5022829786" description="Secreted protein" evidence="1">
    <location>
        <begin position="18"/>
        <end position="109"/>
    </location>
</feature>
<dbReference type="EMBL" id="ML178850">
    <property type="protein sequence ID" value="TFK97116.1"/>
    <property type="molecule type" value="Genomic_DNA"/>
</dbReference>
<keyword evidence="1" id="KW-0732">Signal</keyword>
<evidence type="ECO:0000313" key="2">
    <source>
        <dbReference type="EMBL" id="TFK97116.1"/>
    </source>
</evidence>
<dbReference type="AlphaFoldDB" id="A0A5C3Q6F9"/>
<keyword evidence="3" id="KW-1185">Reference proteome</keyword>
<proteinExistence type="predicted"/>
<evidence type="ECO:0000313" key="3">
    <source>
        <dbReference type="Proteomes" id="UP000305067"/>
    </source>
</evidence>
<sequence>MWLRTVLTLSKLRSVFCASSSYGSRMSTSVKWYFDMVESSASWNESSSSSEDVCLHSLTAGSSEGREALSWWWRSKCKSGSRGHRVGLAIFATACGNRVLPVIVADFNG</sequence>
<protein>
    <recommendedName>
        <fullName evidence="4">Secreted protein</fullName>
    </recommendedName>
</protein>